<evidence type="ECO:0000313" key="1">
    <source>
        <dbReference type="EMBL" id="KAH9502067.1"/>
    </source>
</evidence>
<dbReference type="GO" id="GO:0006265">
    <property type="term" value="P:DNA topological change"/>
    <property type="evidence" value="ECO:0007669"/>
    <property type="project" value="InterPro"/>
</dbReference>
<dbReference type="GO" id="GO:0003677">
    <property type="term" value="F:DNA binding"/>
    <property type="evidence" value="ECO:0007669"/>
    <property type="project" value="InterPro"/>
</dbReference>
<dbReference type="GO" id="GO:0005524">
    <property type="term" value="F:ATP binding"/>
    <property type="evidence" value="ECO:0007669"/>
    <property type="project" value="InterPro"/>
</dbReference>
<organism evidence="1 2">
    <name type="scientific">Dermatophagoides farinae</name>
    <name type="common">American house dust mite</name>
    <dbReference type="NCBI Taxonomy" id="6954"/>
    <lineage>
        <taxon>Eukaryota</taxon>
        <taxon>Metazoa</taxon>
        <taxon>Ecdysozoa</taxon>
        <taxon>Arthropoda</taxon>
        <taxon>Chelicerata</taxon>
        <taxon>Arachnida</taxon>
        <taxon>Acari</taxon>
        <taxon>Acariformes</taxon>
        <taxon>Sarcoptiformes</taxon>
        <taxon>Astigmata</taxon>
        <taxon>Psoroptidia</taxon>
        <taxon>Analgoidea</taxon>
        <taxon>Pyroglyphidae</taxon>
        <taxon>Dermatophagoidinae</taxon>
        <taxon>Dermatophagoides</taxon>
    </lineage>
</organism>
<dbReference type="GO" id="GO:0003918">
    <property type="term" value="F:DNA topoisomerase type II (double strand cut, ATP-hydrolyzing) activity"/>
    <property type="evidence" value="ECO:0007669"/>
    <property type="project" value="InterPro"/>
</dbReference>
<dbReference type="AlphaFoldDB" id="A0A922KZ10"/>
<protein>
    <submittedName>
        <fullName evidence="1">DNA topoisomerase 2-beta</fullName>
    </submittedName>
</protein>
<evidence type="ECO:0000313" key="2">
    <source>
        <dbReference type="Proteomes" id="UP000790347"/>
    </source>
</evidence>
<sequence length="74" mass="8281">MGFLLVLITVEYNTTTYKTDIIMNGHFGWCCIINGTEGIGNGWQTKIPKYNPREIRRTLNKNGSNPPPTPPTKG</sequence>
<keyword evidence="2" id="KW-1185">Reference proteome</keyword>
<dbReference type="Gene3D" id="3.90.199.10">
    <property type="entry name" value="Topoisomerase II, domain 5"/>
    <property type="match status" value="1"/>
</dbReference>
<dbReference type="InterPro" id="IPR013760">
    <property type="entry name" value="Topo_IIA-like_dom_sf"/>
</dbReference>
<name>A0A922KZ10_DERFA</name>
<reference evidence="1" key="1">
    <citation type="submission" date="2013-05" db="EMBL/GenBank/DDBJ databases">
        <authorList>
            <person name="Yim A.K.Y."/>
            <person name="Chan T.F."/>
            <person name="Ji K.M."/>
            <person name="Liu X.Y."/>
            <person name="Zhou J.W."/>
            <person name="Li R.Q."/>
            <person name="Yang K.Y."/>
            <person name="Li J."/>
            <person name="Li M."/>
            <person name="Law P.T.W."/>
            <person name="Wu Y.L."/>
            <person name="Cai Z.L."/>
            <person name="Qin H."/>
            <person name="Bao Y."/>
            <person name="Leung R.K.K."/>
            <person name="Ng P.K.S."/>
            <person name="Zou J."/>
            <person name="Zhong X.J."/>
            <person name="Ran P.X."/>
            <person name="Zhong N.S."/>
            <person name="Liu Z.G."/>
            <person name="Tsui S.K.W."/>
        </authorList>
    </citation>
    <scope>NUCLEOTIDE SEQUENCE</scope>
    <source>
        <strain evidence="1">Derf</strain>
        <tissue evidence="1">Whole organism</tissue>
    </source>
</reference>
<dbReference type="EMBL" id="ASGP02000006">
    <property type="protein sequence ID" value="KAH9502067.1"/>
    <property type="molecule type" value="Genomic_DNA"/>
</dbReference>
<accession>A0A922KZ10</accession>
<dbReference type="InterPro" id="IPR013758">
    <property type="entry name" value="Topo_IIA_A/C_ab"/>
</dbReference>
<proteinExistence type="predicted"/>
<comment type="caution">
    <text evidence="1">The sequence shown here is derived from an EMBL/GenBank/DDBJ whole genome shotgun (WGS) entry which is preliminary data.</text>
</comment>
<gene>
    <name evidence="1" type="primary">TOP2B_18</name>
    <name evidence="1" type="ORF">DERF_012865</name>
</gene>
<reference evidence="1" key="2">
    <citation type="journal article" date="2022" name="Res Sq">
        <title>Comparative Genomics Reveals Insights into the Divergent Evolution of Astigmatic Mites and Household Pest Adaptations.</title>
        <authorList>
            <person name="Xiong Q."/>
            <person name="Wan A.T.-Y."/>
            <person name="Liu X.-Y."/>
            <person name="Fung C.S.-H."/>
            <person name="Xiao X."/>
            <person name="Malainual N."/>
            <person name="Hou J."/>
            <person name="Wang L."/>
            <person name="Wang M."/>
            <person name="Yang K."/>
            <person name="Cui Y."/>
            <person name="Leung E."/>
            <person name="Nong W."/>
            <person name="Shin S.-K."/>
            <person name="Au S."/>
            <person name="Jeong K.Y."/>
            <person name="Chew F.T."/>
            <person name="Hui J."/>
            <person name="Leung T.F."/>
            <person name="Tungtrongchitr A."/>
            <person name="Zhong N."/>
            <person name="Liu Z."/>
            <person name="Tsui S."/>
        </authorList>
    </citation>
    <scope>NUCLEOTIDE SEQUENCE</scope>
    <source>
        <strain evidence="1">Derf</strain>
        <tissue evidence="1">Whole organism</tissue>
    </source>
</reference>
<dbReference type="Proteomes" id="UP000790347">
    <property type="component" value="Unassembled WGS sequence"/>
</dbReference>
<dbReference type="SUPFAM" id="SSF56719">
    <property type="entry name" value="Type II DNA topoisomerase"/>
    <property type="match status" value="1"/>
</dbReference>